<gene>
    <name evidence="4" type="ORF">SAMN02745229_00401</name>
</gene>
<protein>
    <submittedName>
        <fullName evidence="4">Zinc-ribbon domain-containing protein</fullName>
    </submittedName>
</protein>
<dbReference type="EMBL" id="FQXK01000004">
    <property type="protein sequence ID" value="SHH42051.1"/>
    <property type="molecule type" value="Genomic_DNA"/>
</dbReference>
<feature type="domain" description="Zinc-ribbon" evidence="3">
    <location>
        <begin position="2"/>
        <end position="23"/>
    </location>
</feature>
<dbReference type="GeneID" id="89509304"/>
<feature type="compositionally biased region" description="Polar residues" evidence="1">
    <location>
        <begin position="35"/>
        <end position="48"/>
    </location>
</feature>
<reference evidence="5" key="1">
    <citation type="submission" date="2016-11" db="EMBL/GenBank/DDBJ databases">
        <authorList>
            <person name="Varghese N."/>
            <person name="Submissions S."/>
        </authorList>
    </citation>
    <scope>NUCLEOTIDE SEQUENCE [LARGE SCALE GENOMIC DNA]</scope>
    <source>
        <strain evidence="5">DSM 3071</strain>
    </source>
</reference>
<name>A0A1M5SU29_BUTFI</name>
<evidence type="ECO:0000313" key="4">
    <source>
        <dbReference type="EMBL" id="SHH42051.1"/>
    </source>
</evidence>
<feature type="region of interest" description="Disordered" evidence="1">
    <location>
        <begin position="35"/>
        <end position="58"/>
    </location>
</feature>
<feature type="transmembrane region" description="Helical" evidence="2">
    <location>
        <begin position="69"/>
        <end position="92"/>
    </location>
</feature>
<keyword evidence="2" id="KW-1133">Transmembrane helix</keyword>
<evidence type="ECO:0000256" key="2">
    <source>
        <dbReference type="SAM" id="Phobius"/>
    </source>
</evidence>
<sequence>MFCGNCGAQVPDGSTVCPNCGAAMAPKAQAPNMNQGAQYQSPQFQNPQGGFPNQGVPAGNAPKKGNGKLIGIIAACVVVVALIIFCVVKFAGGSGPKGTYTNGIITIKFEGGRMSLIEEESEISFKYKMKKKNIIVDIESTTVSDNFWEYIADEYGVDEDDLEDMLEDDADYDDLSEALYKAYKDDDGEALGEYLVKETPFDDKLEYNQKKNYIEMDSGTILYYAENYKKGPSGKYTNKEDDDKTLSFKNGKATYDDDGDDEEFTYYCYVDKKDNVFVVFYGEDFYDSDFYKDHYTREFEYNTKKDKFEIGDAEYKK</sequence>
<evidence type="ECO:0000313" key="5">
    <source>
        <dbReference type="Proteomes" id="UP000184278"/>
    </source>
</evidence>
<keyword evidence="5" id="KW-1185">Reference proteome</keyword>
<dbReference type="Proteomes" id="UP000184278">
    <property type="component" value="Unassembled WGS sequence"/>
</dbReference>
<dbReference type="RefSeq" id="WP_073385094.1">
    <property type="nucleotide sequence ID" value="NZ_FQXK01000004.1"/>
</dbReference>
<dbReference type="STRING" id="1121131.SAMN02745229_00401"/>
<evidence type="ECO:0000259" key="3">
    <source>
        <dbReference type="Pfam" id="PF13240"/>
    </source>
</evidence>
<dbReference type="OrthoDB" id="192868at2"/>
<evidence type="ECO:0000256" key="1">
    <source>
        <dbReference type="SAM" id="MobiDB-lite"/>
    </source>
</evidence>
<dbReference type="Pfam" id="PF13240">
    <property type="entry name" value="Zn_Ribbon_1"/>
    <property type="match status" value="1"/>
</dbReference>
<dbReference type="InterPro" id="IPR026870">
    <property type="entry name" value="Zinc_ribbon_dom"/>
</dbReference>
<keyword evidence="2" id="KW-0812">Transmembrane</keyword>
<proteinExistence type="predicted"/>
<accession>A0A1M5SU29</accession>
<dbReference type="AlphaFoldDB" id="A0A1M5SU29"/>
<keyword evidence="2" id="KW-0472">Membrane</keyword>
<organism evidence="4 5">
    <name type="scientific">Butyrivibrio fibrisolvens DSM 3071</name>
    <dbReference type="NCBI Taxonomy" id="1121131"/>
    <lineage>
        <taxon>Bacteria</taxon>
        <taxon>Bacillati</taxon>
        <taxon>Bacillota</taxon>
        <taxon>Clostridia</taxon>
        <taxon>Lachnospirales</taxon>
        <taxon>Lachnospiraceae</taxon>
        <taxon>Butyrivibrio</taxon>
    </lineage>
</organism>